<dbReference type="AlphaFoldDB" id="A0A6G0XQE1"/>
<feature type="compositionally biased region" description="Polar residues" evidence="1">
    <location>
        <begin position="114"/>
        <end position="123"/>
    </location>
</feature>
<name>A0A6G0XQE1_9STRA</name>
<accession>A0A6G0XQE1</accession>
<dbReference type="EMBL" id="VJMJ01000025">
    <property type="protein sequence ID" value="KAF0742668.1"/>
    <property type="molecule type" value="Genomic_DNA"/>
</dbReference>
<gene>
    <name evidence="2" type="ORF">Ae201684_002370</name>
</gene>
<reference evidence="2 3" key="1">
    <citation type="submission" date="2019-07" db="EMBL/GenBank/DDBJ databases">
        <title>Genomics analysis of Aphanomyces spp. identifies a new class of oomycete effector associated with host adaptation.</title>
        <authorList>
            <person name="Gaulin E."/>
        </authorList>
    </citation>
    <scope>NUCLEOTIDE SEQUENCE [LARGE SCALE GENOMIC DNA]</scope>
    <source>
        <strain evidence="2 3">ATCC 201684</strain>
    </source>
</reference>
<protein>
    <submittedName>
        <fullName evidence="2">Uncharacterized protein</fullName>
    </submittedName>
</protein>
<evidence type="ECO:0000313" key="3">
    <source>
        <dbReference type="Proteomes" id="UP000481153"/>
    </source>
</evidence>
<organism evidence="2 3">
    <name type="scientific">Aphanomyces euteiches</name>
    <dbReference type="NCBI Taxonomy" id="100861"/>
    <lineage>
        <taxon>Eukaryota</taxon>
        <taxon>Sar</taxon>
        <taxon>Stramenopiles</taxon>
        <taxon>Oomycota</taxon>
        <taxon>Saprolegniomycetes</taxon>
        <taxon>Saprolegniales</taxon>
        <taxon>Verrucalvaceae</taxon>
        <taxon>Aphanomyces</taxon>
    </lineage>
</organism>
<proteinExistence type="predicted"/>
<feature type="region of interest" description="Disordered" evidence="1">
    <location>
        <begin position="106"/>
        <end position="131"/>
    </location>
</feature>
<comment type="caution">
    <text evidence="2">The sequence shown here is derived from an EMBL/GenBank/DDBJ whole genome shotgun (WGS) entry which is preliminary data.</text>
</comment>
<evidence type="ECO:0000313" key="2">
    <source>
        <dbReference type="EMBL" id="KAF0742668.1"/>
    </source>
</evidence>
<evidence type="ECO:0000256" key="1">
    <source>
        <dbReference type="SAM" id="MobiDB-lite"/>
    </source>
</evidence>
<dbReference type="Proteomes" id="UP000481153">
    <property type="component" value="Unassembled WGS sequence"/>
</dbReference>
<keyword evidence="3" id="KW-1185">Reference proteome</keyword>
<sequence>MKSIASEEAMEIFVLINQCLPLAVMESPLLGSLREGLRSHPFNKSELQDGPLQSPSVFFRRRHGAMMRHILALFRPRATIHYAQALYPLHILLRSPNTLNSVTRLRKSRRTRSQHGGPTTIQAITRKCKSS</sequence>